<dbReference type="WBParaSite" id="EEL_0000463601-mRNA-1">
    <property type="protein sequence ID" value="EEL_0000463601-mRNA-1"/>
    <property type="gene ID" value="EEL_0000463601"/>
</dbReference>
<feature type="region of interest" description="Disordered" evidence="1">
    <location>
        <begin position="325"/>
        <end position="364"/>
    </location>
</feature>
<dbReference type="SMART" id="SM00289">
    <property type="entry name" value="WR1"/>
    <property type="match status" value="3"/>
</dbReference>
<dbReference type="InterPro" id="IPR028150">
    <property type="entry name" value="Lustrin_cystein"/>
</dbReference>
<organism evidence="2 3">
    <name type="scientific">Elaeophora elaphi</name>
    <dbReference type="NCBI Taxonomy" id="1147741"/>
    <lineage>
        <taxon>Eukaryota</taxon>
        <taxon>Metazoa</taxon>
        <taxon>Ecdysozoa</taxon>
        <taxon>Nematoda</taxon>
        <taxon>Chromadorea</taxon>
        <taxon>Rhabditida</taxon>
        <taxon>Spirurina</taxon>
        <taxon>Spiruromorpha</taxon>
        <taxon>Filarioidea</taxon>
        <taxon>Onchocercidae</taxon>
        <taxon>Elaeophora</taxon>
    </lineage>
</organism>
<name>A0A158Q7H1_9BILA</name>
<feature type="compositionally biased region" description="Low complexity" evidence="1">
    <location>
        <begin position="351"/>
        <end position="364"/>
    </location>
</feature>
<dbReference type="Proteomes" id="UP000050640">
    <property type="component" value="Unplaced"/>
</dbReference>
<evidence type="ECO:0000313" key="3">
    <source>
        <dbReference type="WBParaSite" id="EEL_0000463601-mRNA-1"/>
    </source>
</evidence>
<protein>
    <submittedName>
        <fullName evidence="3">Uncharacterized protein</fullName>
    </submittedName>
</protein>
<sequence length="480" mass="52989">MPVLSCLIGYVPEANHSFLIARVTIPKHILPFENPIKVLLIAEYAKLYCPNSQLPEVDNNGAVKQCLPGHEELCGPGYSCYFSGTNYQCCPIEDEINLDSLLECPSPSITILTDAGLPLICTPGLQDCPQSSMQCLNVGKHSICCEGLAAIIKEPRDALPSKELTSSDETIQPIALSNDIFNAPNLECPEPAFTILDGNGDPVSCSEEDCAHQAGRFCYKPLNTPICCEGEERTIDDDALIKKILQENKREKEGSIEWSILKYTPLATAQRQMQQNKLLQQSDNRLGFDGSNIAKSPVPDRSASKVKQTILEVTSPTTIGLARHSRGRQIDNDYKNSQPSVVPDNAKASQTITTTSTPTTTTTATTTSTATVVTITSTTSKSQLFRESNDQSLSSTPEESQKDEIETIRYKPHNAGGYAVSRAFSSKIRRAPSDLRALARKYLLEHIRRGWPYSDEFYRTYTPFESEPGQEEEIIFHEQT</sequence>
<reference evidence="3" key="1">
    <citation type="submission" date="2016-04" db="UniProtKB">
        <authorList>
            <consortium name="WormBaseParasite"/>
        </authorList>
    </citation>
    <scope>IDENTIFICATION</scope>
</reference>
<evidence type="ECO:0000256" key="1">
    <source>
        <dbReference type="SAM" id="MobiDB-lite"/>
    </source>
</evidence>
<dbReference type="Pfam" id="PF14625">
    <property type="entry name" value="Lustrin_cystein"/>
    <property type="match status" value="1"/>
</dbReference>
<feature type="compositionally biased region" description="Polar residues" evidence="1">
    <location>
        <begin position="381"/>
        <end position="398"/>
    </location>
</feature>
<keyword evidence="2" id="KW-1185">Reference proteome</keyword>
<dbReference type="STRING" id="1147741.A0A158Q7H1"/>
<dbReference type="AlphaFoldDB" id="A0A158Q7H1"/>
<proteinExistence type="predicted"/>
<dbReference type="InterPro" id="IPR006150">
    <property type="entry name" value="Cys_repeat_1"/>
</dbReference>
<feature type="region of interest" description="Disordered" evidence="1">
    <location>
        <begin position="380"/>
        <end position="404"/>
    </location>
</feature>
<evidence type="ECO:0000313" key="2">
    <source>
        <dbReference type="Proteomes" id="UP000050640"/>
    </source>
</evidence>
<accession>A0A158Q7H1</accession>